<dbReference type="GO" id="GO:0000155">
    <property type="term" value="F:phosphorelay sensor kinase activity"/>
    <property type="evidence" value="ECO:0007669"/>
    <property type="project" value="InterPro"/>
</dbReference>
<dbReference type="AlphaFoldDB" id="A0A1I3W455"/>
<dbReference type="Pfam" id="PF02518">
    <property type="entry name" value="HATPase_c"/>
    <property type="match status" value="1"/>
</dbReference>
<dbReference type="GO" id="GO:0004721">
    <property type="term" value="F:phosphoprotein phosphatase activity"/>
    <property type="evidence" value="ECO:0007669"/>
    <property type="project" value="TreeGrafter"/>
</dbReference>
<feature type="transmembrane region" description="Helical" evidence="9">
    <location>
        <begin position="6"/>
        <end position="32"/>
    </location>
</feature>
<evidence type="ECO:0000313" key="12">
    <source>
        <dbReference type="EMBL" id="SFK01437.1"/>
    </source>
</evidence>
<name>A0A1I3W455_9LACT</name>
<dbReference type="InterPro" id="IPR050351">
    <property type="entry name" value="BphY/WalK/GraS-like"/>
</dbReference>
<evidence type="ECO:0000256" key="8">
    <source>
        <dbReference type="ARBA" id="ARBA00023136"/>
    </source>
</evidence>
<dbReference type="Proteomes" id="UP000199589">
    <property type="component" value="Unassembled WGS sequence"/>
</dbReference>
<dbReference type="Pfam" id="PF00672">
    <property type="entry name" value="HAMP"/>
    <property type="match status" value="1"/>
</dbReference>
<gene>
    <name evidence="12" type="ORF">SAMN04488569_100623</name>
</gene>
<dbReference type="InterPro" id="IPR003661">
    <property type="entry name" value="HisK_dim/P_dom"/>
</dbReference>
<dbReference type="PANTHER" id="PTHR45453">
    <property type="entry name" value="PHOSPHATE REGULON SENSOR PROTEIN PHOR"/>
    <property type="match status" value="1"/>
</dbReference>
<dbReference type="EMBL" id="FOSJ01000006">
    <property type="protein sequence ID" value="SFK01437.1"/>
    <property type="molecule type" value="Genomic_DNA"/>
</dbReference>
<dbReference type="SMART" id="SM00304">
    <property type="entry name" value="HAMP"/>
    <property type="match status" value="1"/>
</dbReference>
<sequence length="470" mass="53898">MKFPYFYQQMLGFLSVIIMLLTISVISIVLFARNTAIKGTENRLFAYAESIVDVNLKASQLSNFQSLLGNQGVTFFVFDDSGDLVFPNLPENVETRVVPEEEDRLRDGERVSLTTEQADLYGNPRETAYVYLPYFTSNAGDYAGFVAVSAPVSQIERQMSDLKRNLFNAFLISTIIAIIMSFVFARYQVKRVNGLRQAAHMVAEGDYDIRLEHKDRDEIDNLSQDFNKMIYALDMSRQEVERQEERRKTFMQDAAHEMRTPLTTINGLLEGLEYDVIPESQRLRSIQLMRKETKRMIRLVNENLDYENIRSNRIILTKHNLPVSEILDEIKEQMTNIAESSNNTLKIDSLENLTVYADYDRFKQILVNLIKNAIQFTDNGLIEVSGMKTETGTQITIKDNGIGMTEDQMKNIWDRYYKADISRTNTKYGESGLGLSIVQQLAEMHKAKLEVESEPGNGTKFTIEFPDSED</sequence>
<dbReference type="Gene3D" id="3.30.565.10">
    <property type="entry name" value="Histidine kinase-like ATPase, C-terminal domain"/>
    <property type="match status" value="1"/>
</dbReference>
<dbReference type="CDD" id="cd00075">
    <property type="entry name" value="HATPase"/>
    <property type="match status" value="1"/>
</dbReference>
<evidence type="ECO:0000256" key="2">
    <source>
        <dbReference type="ARBA" id="ARBA00004370"/>
    </source>
</evidence>
<keyword evidence="5" id="KW-0808">Transferase</keyword>
<dbReference type="SMART" id="SM00387">
    <property type="entry name" value="HATPase_c"/>
    <property type="match status" value="1"/>
</dbReference>
<keyword evidence="7" id="KW-0902">Two-component regulatory system</keyword>
<dbReference type="STRING" id="258723.GCA_900169305_01900"/>
<dbReference type="FunFam" id="3.30.565.10:FF:000006">
    <property type="entry name" value="Sensor histidine kinase WalK"/>
    <property type="match status" value="1"/>
</dbReference>
<keyword evidence="13" id="KW-1185">Reference proteome</keyword>
<dbReference type="CDD" id="cd00082">
    <property type="entry name" value="HisKA"/>
    <property type="match status" value="1"/>
</dbReference>
<dbReference type="InterPro" id="IPR004358">
    <property type="entry name" value="Sig_transdc_His_kin-like_C"/>
</dbReference>
<dbReference type="InterPro" id="IPR005467">
    <property type="entry name" value="His_kinase_dom"/>
</dbReference>
<dbReference type="FunFam" id="1.10.287.130:FF:000001">
    <property type="entry name" value="Two-component sensor histidine kinase"/>
    <property type="match status" value="1"/>
</dbReference>
<feature type="domain" description="HAMP" evidence="11">
    <location>
        <begin position="186"/>
        <end position="238"/>
    </location>
</feature>
<dbReference type="Gene3D" id="1.10.287.130">
    <property type="match status" value="1"/>
</dbReference>
<dbReference type="GO" id="GO:0005886">
    <property type="term" value="C:plasma membrane"/>
    <property type="evidence" value="ECO:0007669"/>
    <property type="project" value="TreeGrafter"/>
</dbReference>
<feature type="transmembrane region" description="Helical" evidence="9">
    <location>
        <begin position="166"/>
        <end position="187"/>
    </location>
</feature>
<dbReference type="PANTHER" id="PTHR45453:SF1">
    <property type="entry name" value="PHOSPHATE REGULON SENSOR PROTEIN PHOR"/>
    <property type="match status" value="1"/>
</dbReference>
<keyword evidence="8 9" id="KW-0472">Membrane</keyword>
<evidence type="ECO:0000256" key="3">
    <source>
        <dbReference type="ARBA" id="ARBA00012438"/>
    </source>
</evidence>
<dbReference type="Gene3D" id="6.10.340.10">
    <property type="match status" value="1"/>
</dbReference>
<keyword evidence="6 12" id="KW-0418">Kinase</keyword>
<evidence type="ECO:0000313" key="13">
    <source>
        <dbReference type="Proteomes" id="UP000199589"/>
    </source>
</evidence>
<dbReference type="GO" id="GO:0016036">
    <property type="term" value="P:cellular response to phosphate starvation"/>
    <property type="evidence" value="ECO:0007669"/>
    <property type="project" value="TreeGrafter"/>
</dbReference>
<dbReference type="CDD" id="cd06225">
    <property type="entry name" value="HAMP"/>
    <property type="match status" value="1"/>
</dbReference>
<evidence type="ECO:0000259" key="11">
    <source>
        <dbReference type="PROSITE" id="PS50885"/>
    </source>
</evidence>
<dbReference type="PROSITE" id="PS50885">
    <property type="entry name" value="HAMP"/>
    <property type="match status" value="1"/>
</dbReference>
<proteinExistence type="predicted"/>
<dbReference type="RefSeq" id="WP_072694306.1">
    <property type="nucleotide sequence ID" value="NZ_FOSJ01000006.1"/>
</dbReference>
<comment type="subcellular location">
    <subcellularLocation>
        <location evidence="2">Membrane</location>
    </subcellularLocation>
</comment>
<dbReference type="InterPro" id="IPR003594">
    <property type="entry name" value="HATPase_dom"/>
</dbReference>
<dbReference type="SUPFAM" id="SSF158472">
    <property type="entry name" value="HAMP domain-like"/>
    <property type="match status" value="1"/>
</dbReference>
<comment type="catalytic activity">
    <reaction evidence="1">
        <text>ATP + protein L-histidine = ADP + protein N-phospho-L-histidine.</text>
        <dbReference type="EC" id="2.7.13.3"/>
    </reaction>
</comment>
<dbReference type="SUPFAM" id="SSF47384">
    <property type="entry name" value="Homodimeric domain of signal transducing histidine kinase"/>
    <property type="match status" value="1"/>
</dbReference>
<dbReference type="SMART" id="SM00388">
    <property type="entry name" value="HisKA"/>
    <property type="match status" value="1"/>
</dbReference>
<dbReference type="SUPFAM" id="SSF55874">
    <property type="entry name" value="ATPase domain of HSP90 chaperone/DNA topoisomerase II/histidine kinase"/>
    <property type="match status" value="1"/>
</dbReference>
<feature type="domain" description="Histidine kinase" evidence="10">
    <location>
        <begin position="253"/>
        <end position="469"/>
    </location>
</feature>
<keyword evidence="9" id="KW-0812">Transmembrane</keyword>
<dbReference type="InterPro" id="IPR036097">
    <property type="entry name" value="HisK_dim/P_sf"/>
</dbReference>
<dbReference type="EC" id="2.7.13.3" evidence="3"/>
<evidence type="ECO:0000256" key="6">
    <source>
        <dbReference type="ARBA" id="ARBA00022777"/>
    </source>
</evidence>
<evidence type="ECO:0000259" key="10">
    <source>
        <dbReference type="PROSITE" id="PS50109"/>
    </source>
</evidence>
<accession>A0A1I3W455</accession>
<dbReference type="Pfam" id="PF00512">
    <property type="entry name" value="HisKA"/>
    <property type="match status" value="1"/>
</dbReference>
<organism evidence="12 13">
    <name type="scientific">Marinilactibacillus piezotolerans</name>
    <dbReference type="NCBI Taxonomy" id="258723"/>
    <lineage>
        <taxon>Bacteria</taxon>
        <taxon>Bacillati</taxon>
        <taxon>Bacillota</taxon>
        <taxon>Bacilli</taxon>
        <taxon>Lactobacillales</taxon>
        <taxon>Carnobacteriaceae</taxon>
        <taxon>Marinilactibacillus</taxon>
    </lineage>
</organism>
<reference evidence="13" key="1">
    <citation type="submission" date="2016-10" db="EMBL/GenBank/DDBJ databases">
        <authorList>
            <person name="Varghese N."/>
            <person name="Submissions S."/>
        </authorList>
    </citation>
    <scope>NUCLEOTIDE SEQUENCE [LARGE SCALE GENOMIC DNA]</scope>
    <source>
        <strain evidence="13">DSM 16108</strain>
    </source>
</reference>
<dbReference type="InterPro" id="IPR036890">
    <property type="entry name" value="HATPase_C_sf"/>
</dbReference>
<evidence type="ECO:0000256" key="7">
    <source>
        <dbReference type="ARBA" id="ARBA00023012"/>
    </source>
</evidence>
<dbReference type="InterPro" id="IPR003660">
    <property type="entry name" value="HAMP_dom"/>
</dbReference>
<dbReference type="OrthoDB" id="3436at2"/>
<keyword evidence="4" id="KW-0597">Phosphoprotein</keyword>
<evidence type="ECO:0000256" key="1">
    <source>
        <dbReference type="ARBA" id="ARBA00000085"/>
    </source>
</evidence>
<evidence type="ECO:0000256" key="9">
    <source>
        <dbReference type="SAM" id="Phobius"/>
    </source>
</evidence>
<evidence type="ECO:0000256" key="5">
    <source>
        <dbReference type="ARBA" id="ARBA00022679"/>
    </source>
</evidence>
<dbReference type="PROSITE" id="PS50109">
    <property type="entry name" value="HIS_KIN"/>
    <property type="match status" value="1"/>
</dbReference>
<evidence type="ECO:0000256" key="4">
    <source>
        <dbReference type="ARBA" id="ARBA00022553"/>
    </source>
</evidence>
<dbReference type="PRINTS" id="PR00344">
    <property type="entry name" value="BCTRLSENSOR"/>
</dbReference>
<keyword evidence="9" id="KW-1133">Transmembrane helix</keyword>
<protein>
    <recommendedName>
        <fullName evidence="3">histidine kinase</fullName>
        <ecNumber evidence="3">2.7.13.3</ecNumber>
    </recommendedName>
</protein>